<dbReference type="PANTHER" id="PTHR11439">
    <property type="entry name" value="GAG-POL-RELATED RETROTRANSPOSON"/>
    <property type="match status" value="1"/>
</dbReference>
<name>A0A371GRZ9_MUCPR</name>
<keyword evidence="2" id="KW-1185">Reference proteome</keyword>
<organism evidence="1 2">
    <name type="scientific">Mucuna pruriens</name>
    <name type="common">Velvet bean</name>
    <name type="synonym">Dolichos pruriens</name>
    <dbReference type="NCBI Taxonomy" id="157652"/>
    <lineage>
        <taxon>Eukaryota</taxon>
        <taxon>Viridiplantae</taxon>
        <taxon>Streptophyta</taxon>
        <taxon>Embryophyta</taxon>
        <taxon>Tracheophyta</taxon>
        <taxon>Spermatophyta</taxon>
        <taxon>Magnoliopsida</taxon>
        <taxon>eudicotyledons</taxon>
        <taxon>Gunneridae</taxon>
        <taxon>Pentapetalae</taxon>
        <taxon>rosids</taxon>
        <taxon>fabids</taxon>
        <taxon>Fabales</taxon>
        <taxon>Fabaceae</taxon>
        <taxon>Papilionoideae</taxon>
        <taxon>50 kb inversion clade</taxon>
        <taxon>NPAAA clade</taxon>
        <taxon>indigoferoid/millettioid clade</taxon>
        <taxon>Phaseoleae</taxon>
        <taxon>Mucuna</taxon>
    </lineage>
</organism>
<sequence>MTHDICEGLWMKIILEDLKVKYEGPIKLFCNNNSTINIAHNSIQHNKIKHIEIDKHFIKEKLNSGLVVTTHVPTRLQVAYVFTKGFPVARFQEVNGKRS</sequence>
<reference evidence="1" key="1">
    <citation type="submission" date="2018-05" db="EMBL/GenBank/DDBJ databases">
        <title>Draft genome of Mucuna pruriens seed.</title>
        <authorList>
            <person name="Nnadi N.E."/>
            <person name="Vos R."/>
            <person name="Hasami M.H."/>
            <person name="Devisetty U.K."/>
            <person name="Aguiy J.C."/>
        </authorList>
    </citation>
    <scope>NUCLEOTIDE SEQUENCE [LARGE SCALE GENOMIC DNA]</scope>
    <source>
        <strain evidence="1">JCA_2017</strain>
    </source>
</reference>
<evidence type="ECO:0000313" key="2">
    <source>
        <dbReference type="Proteomes" id="UP000257109"/>
    </source>
</evidence>
<evidence type="ECO:0000313" key="1">
    <source>
        <dbReference type="EMBL" id="RDX93319.1"/>
    </source>
</evidence>
<gene>
    <name evidence="1" type="primary">GIP</name>
    <name evidence="1" type="ORF">CR513_24444</name>
</gene>
<proteinExistence type="predicted"/>
<dbReference type="Proteomes" id="UP000257109">
    <property type="component" value="Unassembled WGS sequence"/>
</dbReference>
<protein>
    <submittedName>
        <fullName evidence="1">Copia protein</fullName>
    </submittedName>
</protein>
<dbReference type="AlphaFoldDB" id="A0A371GRZ9"/>
<dbReference type="CDD" id="cd09272">
    <property type="entry name" value="RNase_HI_RT_Ty1"/>
    <property type="match status" value="1"/>
</dbReference>
<dbReference type="OrthoDB" id="4356562at2759"/>
<feature type="non-terminal residue" evidence="1">
    <location>
        <position position="1"/>
    </location>
</feature>
<dbReference type="STRING" id="157652.A0A371GRZ9"/>
<accession>A0A371GRZ9</accession>
<dbReference type="EMBL" id="QJKJ01004641">
    <property type="protein sequence ID" value="RDX93319.1"/>
    <property type="molecule type" value="Genomic_DNA"/>
</dbReference>
<dbReference type="PANTHER" id="PTHR11439:SF440">
    <property type="entry name" value="INTEGRASE CATALYTIC DOMAIN-CONTAINING PROTEIN"/>
    <property type="match status" value="1"/>
</dbReference>
<comment type="caution">
    <text evidence="1">The sequence shown here is derived from an EMBL/GenBank/DDBJ whole genome shotgun (WGS) entry which is preliminary data.</text>
</comment>